<dbReference type="KEGG" id="psn:Pedsa_3356"/>
<keyword evidence="5" id="KW-1185">Reference proteome</keyword>
<dbReference type="EMBL" id="CP002545">
    <property type="protein sequence ID" value="ADY53891.1"/>
    <property type="molecule type" value="Genomic_DNA"/>
</dbReference>
<dbReference type="eggNOG" id="COG3866">
    <property type="taxonomic scope" value="Bacteria"/>
</dbReference>
<reference evidence="5" key="2">
    <citation type="submission" date="2011-02" db="EMBL/GenBank/DDBJ databases">
        <title>The complete genome of Pedobacter saltans DSM 12145.</title>
        <authorList>
            <consortium name="US DOE Joint Genome Institute (JGI-PGF)"/>
            <person name="Lucas S."/>
            <person name="Copeland A."/>
            <person name="Lapidus A."/>
            <person name="Bruce D."/>
            <person name="Goodwin L."/>
            <person name="Pitluck S."/>
            <person name="Kyrpides N."/>
            <person name="Mavromatis K."/>
            <person name="Pagani I."/>
            <person name="Ivanova N."/>
            <person name="Ovchinnikova G."/>
            <person name="Lu M."/>
            <person name="Detter J.C."/>
            <person name="Han C."/>
            <person name="Land M."/>
            <person name="Hauser L."/>
            <person name="Markowitz V."/>
            <person name="Cheng J.-F."/>
            <person name="Hugenholtz P."/>
            <person name="Woyke T."/>
            <person name="Wu D."/>
            <person name="Tindall B."/>
            <person name="Pomrenke H.G."/>
            <person name="Brambilla E."/>
            <person name="Klenk H.-P."/>
            <person name="Eisen J.A."/>
        </authorList>
    </citation>
    <scope>NUCLEOTIDE SEQUENCE [LARGE SCALE GENOMIC DNA]</scope>
    <source>
        <strain evidence="5">ATCC 51119 / DSM 12145 / JCM 21818 / LMG 10337 / NBRC 100064 / NCIMB 13643</strain>
    </source>
</reference>
<proteinExistence type="predicted"/>
<feature type="chain" id="PRO_5003256090" evidence="3">
    <location>
        <begin position="22"/>
        <end position="470"/>
    </location>
</feature>
<dbReference type="InterPro" id="IPR012334">
    <property type="entry name" value="Pectin_lyas_fold"/>
</dbReference>
<dbReference type="Proteomes" id="UP000000310">
    <property type="component" value="Chromosome"/>
</dbReference>
<keyword evidence="1" id="KW-0479">Metal-binding</keyword>
<dbReference type="SUPFAM" id="SSF51126">
    <property type="entry name" value="Pectin lyase-like"/>
    <property type="match status" value="1"/>
</dbReference>
<reference evidence="4 5" key="1">
    <citation type="journal article" date="2011" name="Stand. Genomic Sci.">
        <title>Complete genome sequence of the gliding, heparinolytic Pedobacter saltans type strain (113).</title>
        <authorList>
            <person name="Liolios K."/>
            <person name="Sikorski J."/>
            <person name="Lu M."/>
            <person name="Nolan M."/>
            <person name="Lapidus A."/>
            <person name="Lucas S."/>
            <person name="Hammon N."/>
            <person name="Deshpande S."/>
            <person name="Cheng J.F."/>
            <person name="Tapia R."/>
            <person name="Han C."/>
            <person name="Goodwin L."/>
            <person name="Pitluck S."/>
            <person name="Huntemann M."/>
            <person name="Ivanova N."/>
            <person name="Pagani I."/>
            <person name="Mavromatis K."/>
            <person name="Ovchinikova G."/>
            <person name="Pati A."/>
            <person name="Chen A."/>
            <person name="Palaniappan K."/>
            <person name="Land M."/>
            <person name="Hauser L."/>
            <person name="Brambilla E.M."/>
            <person name="Kotsyurbenko O."/>
            <person name="Rohde M."/>
            <person name="Tindall B.J."/>
            <person name="Abt B."/>
            <person name="Goker M."/>
            <person name="Detter J.C."/>
            <person name="Woyke T."/>
            <person name="Bristow J."/>
            <person name="Eisen J.A."/>
            <person name="Markowitz V."/>
            <person name="Hugenholtz P."/>
            <person name="Klenk H.P."/>
            <person name="Kyrpides N.C."/>
        </authorList>
    </citation>
    <scope>NUCLEOTIDE SEQUENCE [LARGE SCALE GENOMIC DNA]</scope>
    <source>
        <strain evidence="5">ATCC 51119 / DSM 12145 / JCM 21818 / LMG 10337 / NBRC 100064 / NCIMB 13643</strain>
    </source>
</reference>
<dbReference type="InterPro" id="IPR052063">
    <property type="entry name" value="Polysaccharide_Lyase_1"/>
</dbReference>
<organism evidence="4 5">
    <name type="scientific">Pseudopedobacter saltans (strain ATCC 51119 / DSM 12145 / JCM 21818 / CCUG 39354 / LMG 10337 / NBRC 100064 / NCIMB 13643)</name>
    <name type="common">Pedobacter saltans</name>
    <dbReference type="NCBI Taxonomy" id="762903"/>
    <lineage>
        <taxon>Bacteria</taxon>
        <taxon>Pseudomonadati</taxon>
        <taxon>Bacteroidota</taxon>
        <taxon>Sphingobacteriia</taxon>
        <taxon>Sphingobacteriales</taxon>
        <taxon>Sphingobacteriaceae</taxon>
        <taxon>Pseudopedobacter</taxon>
    </lineage>
</organism>
<dbReference type="AlphaFoldDB" id="F0SCP7"/>
<feature type="signal peptide" evidence="3">
    <location>
        <begin position="1"/>
        <end position="21"/>
    </location>
</feature>
<accession>F0SCP7</accession>
<dbReference type="RefSeq" id="WP_013634374.1">
    <property type="nucleotide sequence ID" value="NC_015177.1"/>
</dbReference>
<evidence type="ECO:0000256" key="1">
    <source>
        <dbReference type="ARBA" id="ARBA00022723"/>
    </source>
</evidence>
<protein>
    <submittedName>
        <fullName evidence="4">Binary exotoxin B/Anthrax toxin B moiety protective antigen</fullName>
    </submittedName>
</protein>
<evidence type="ECO:0000256" key="2">
    <source>
        <dbReference type="ARBA" id="ARBA00023180"/>
    </source>
</evidence>
<evidence type="ECO:0000313" key="4">
    <source>
        <dbReference type="EMBL" id="ADY53891.1"/>
    </source>
</evidence>
<evidence type="ECO:0000256" key="3">
    <source>
        <dbReference type="SAM" id="SignalP"/>
    </source>
</evidence>
<dbReference type="PANTHER" id="PTHR42970">
    <property type="entry name" value="PECTATE LYASE C-RELATED"/>
    <property type="match status" value="1"/>
</dbReference>
<dbReference type="InterPro" id="IPR011050">
    <property type="entry name" value="Pectin_lyase_fold/virulence"/>
</dbReference>
<evidence type="ECO:0000313" key="5">
    <source>
        <dbReference type="Proteomes" id="UP000000310"/>
    </source>
</evidence>
<dbReference type="Gene3D" id="2.160.20.10">
    <property type="entry name" value="Single-stranded right-handed beta-helix, Pectin lyase-like"/>
    <property type="match status" value="1"/>
</dbReference>
<dbReference type="OrthoDB" id="8737820at2"/>
<gene>
    <name evidence="4" type="ordered locus">Pedsa_3356</name>
</gene>
<keyword evidence="2" id="KW-0325">Glycoprotein</keyword>
<dbReference type="GO" id="GO:0046872">
    <property type="term" value="F:metal ion binding"/>
    <property type="evidence" value="ECO:0007669"/>
    <property type="project" value="UniProtKB-KW"/>
</dbReference>
<keyword evidence="3" id="KW-0732">Signal</keyword>
<name>F0SCP7_PSESL</name>
<dbReference type="HOGENOM" id="CLU_016764_2_0_10"/>
<sequence length="470" mass="51569">MKLVRGVLFITISLVAQLSNAQTIAFPGAEGFGKFTSGGRGGKVYVVNNLNDAGPGSLREAVEAKHPRTVVFNVSGTIHLNSKLEISKNVTIAGQSAPGDGICIADYPVSLAGDNIILRYIRIRMGDRYQNKGMVDGAGSDDALGGSKRKNIIIDHCSVSWSTDEVMSIYKGDSTTLQWNLIAEPLNYSYHFETGDKDFERHGYGGIWGGSAFSAHHNLFVHCMSRTPRFNGARLGASDEFADFRNNVIYNWGHNNVYGGEGGFYNIVDNYYKPGPSTLKNVRSRILNPTKPGNNKPYGKFYVAGNFVEGDAEVTKNNLLGVHLDKSASANDKDTVLVNSPFKTIDLPKIPAKEAYENVIKYVGASFSRDTLDQRLIEDVVKGRGKAIDVQGGYPHGTAYEISKNAWPSFRKYTLHIDSDNDGIPDSWEKANGLNPNDPSDAIKFDKKGSGYTNIEIYLNSLVDEKNKRK</sequence>
<dbReference type="STRING" id="762903.Pedsa_3356"/>
<dbReference type="PANTHER" id="PTHR42970:SF1">
    <property type="entry name" value="PECTATE LYASE C-RELATED"/>
    <property type="match status" value="1"/>
</dbReference>